<dbReference type="AlphaFoldDB" id="A0AAV1HQ47"/>
<dbReference type="InterPro" id="IPR029044">
    <property type="entry name" value="Nucleotide-diphossugar_trans"/>
</dbReference>
<keyword evidence="6" id="KW-1185">Reference proteome</keyword>
<reference evidence="5 6" key="1">
    <citation type="submission" date="2023-10" db="EMBL/GenBank/DDBJ databases">
        <authorList>
            <person name="Maclean D."/>
            <person name="Macfadyen A."/>
        </authorList>
    </citation>
    <scope>NUCLEOTIDE SEQUENCE [LARGE SCALE GENOMIC DNA]</scope>
</reference>
<gene>
    <name evidence="5" type="ORF">CVIRNUC_000150</name>
</gene>
<keyword evidence="3" id="KW-0808">Transferase</keyword>
<evidence type="ECO:0000256" key="3">
    <source>
        <dbReference type="ARBA" id="ARBA00022679"/>
    </source>
</evidence>
<evidence type="ECO:0000256" key="1">
    <source>
        <dbReference type="ARBA" id="ARBA00005664"/>
    </source>
</evidence>
<dbReference type="GO" id="GO:0016020">
    <property type="term" value="C:membrane"/>
    <property type="evidence" value="ECO:0007669"/>
    <property type="project" value="InterPro"/>
</dbReference>
<accession>A0AAV1HQ47</accession>
<protein>
    <recommendedName>
        <fullName evidence="7">Nucleotide-diphospho-sugar transferase domain-containing protein</fullName>
    </recommendedName>
</protein>
<evidence type="ECO:0000256" key="4">
    <source>
        <dbReference type="SAM" id="SignalP"/>
    </source>
</evidence>
<evidence type="ECO:0008006" key="7">
    <source>
        <dbReference type="Google" id="ProtNLM"/>
    </source>
</evidence>
<proteinExistence type="inferred from homology"/>
<evidence type="ECO:0000313" key="6">
    <source>
        <dbReference type="Proteomes" id="UP001314263"/>
    </source>
</evidence>
<evidence type="ECO:0000256" key="2">
    <source>
        <dbReference type="ARBA" id="ARBA00022676"/>
    </source>
</evidence>
<dbReference type="Pfam" id="PF05637">
    <property type="entry name" value="Glyco_transf_34"/>
    <property type="match status" value="1"/>
</dbReference>
<comment type="caution">
    <text evidence="5">The sequence shown here is derived from an EMBL/GenBank/DDBJ whole genome shotgun (WGS) entry which is preliminary data.</text>
</comment>
<dbReference type="InterPro" id="IPR008630">
    <property type="entry name" value="Glyco_trans_34"/>
</dbReference>
<dbReference type="Gene3D" id="3.90.550.10">
    <property type="entry name" value="Spore Coat Polysaccharide Biosynthesis Protein SpsA, Chain A"/>
    <property type="match status" value="1"/>
</dbReference>
<organism evidence="5 6">
    <name type="scientific">Coccomyxa viridis</name>
    <dbReference type="NCBI Taxonomy" id="1274662"/>
    <lineage>
        <taxon>Eukaryota</taxon>
        <taxon>Viridiplantae</taxon>
        <taxon>Chlorophyta</taxon>
        <taxon>core chlorophytes</taxon>
        <taxon>Trebouxiophyceae</taxon>
        <taxon>Trebouxiophyceae incertae sedis</taxon>
        <taxon>Coccomyxaceae</taxon>
        <taxon>Coccomyxa</taxon>
    </lineage>
</organism>
<dbReference type="EMBL" id="CAUYUE010000001">
    <property type="protein sequence ID" value="CAK0732576.1"/>
    <property type="molecule type" value="Genomic_DNA"/>
</dbReference>
<sequence length="318" mass="36007">MLMRIRLLSLEGLLGVILLQSAVVWCRGDGAETAGAEKARAAVGRFSGFSSPAPSKGCILMQDDRFRQAHQVNVDIRDLKPDGMPFYEAALHINRLYAQRHGYTFLSQEPKPGPDFDRNVVWLKLKFLREMLECCCSWALFMDSDSFFVMHRHSLSIEAWLTQQEMPGLSTLLGNMHHNIGAALRQGVGPVALVSRNFPASSSIQYFCAGNLLFTRTRLSLEILDFWYDTARLDPSSRHTFPMEQGTLNTYVMPKYSKALWVASFEDFNSKDGNIIRHLWTPYGDAYRTKHAVKHLKSIISHFIEPGVLRSNAAHVQL</sequence>
<dbReference type="GO" id="GO:0016757">
    <property type="term" value="F:glycosyltransferase activity"/>
    <property type="evidence" value="ECO:0007669"/>
    <property type="project" value="UniProtKB-KW"/>
</dbReference>
<keyword evidence="2" id="KW-0328">Glycosyltransferase</keyword>
<feature type="signal peptide" evidence="4">
    <location>
        <begin position="1"/>
        <end position="26"/>
    </location>
</feature>
<dbReference type="Proteomes" id="UP001314263">
    <property type="component" value="Unassembled WGS sequence"/>
</dbReference>
<evidence type="ECO:0000313" key="5">
    <source>
        <dbReference type="EMBL" id="CAK0732576.1"/>
    </source>
</evidence>
<keyword evidence="4" id="KW-0732">Signal</keyword>
<comment type="similarity">
    <text evidence="1">Belongs to the glycosyltransferase 34 family.</text>
</comment>
<feature type="chain" id="PRO_5043819023" description="Nucleotide-diphospho-sugar transferase domain-containing protein" evidence="4">
    <location>
        <begin position="27"/>
        <end position="318"/>
    </location>
</feature>
<name>A0AAV1HQ47_9CHLO</name>